<dbReference type="RefSeq" id="WP_015725726.1">
    <property type="nucleotide sequence ID" value="NC_014972.1"/>
</dbReference>
<evidence type="ECO:0008006" key="3">
    <source>
        <dbReference type="Google" id="ProtNLM"/>
    </source>
</evidence>
<protein>
    <recommendedName>
        <fullName evidence="3">Outer membrane protein beta-barrel domain-containing protein</fullName>
    </recommendedName>
</protein>
<dbReference type="Proteomes" id="UP000006365">
    <property type="component" value="Chromosome"/>
</dbReference>
<keyword evidence="2" id="KW-1185">Reference proteome</keyword>
<dbReference type="EMBL" id="CP002364">
    <property type="protein sequence ID" value="ADW19201.1"/>
    <property type="molecule type" value="Genomic_DNA"/>
</dbReference>
<evidence type="ECO:0000313" key="1">
    <source>
        <dbReference type="EMBL" id="ADW19201.1"/>
    </source>
</evidence>
<dbReference type="InterPro" id="IPR011250">
    <property type="entry name" value="OMP/PagP_B-barrel"/>
</dbReference>
<dbReference type="Gene3D" id="2.40.160.20">
    <property type="match status" value="1"/>
</dbReference>
<dbReference type="AlphaFoldDB" id="A0A7U4DQG3"/>
<dbReference type="SUPFAM" id="SSF56925">
    <property type="entry name" value="OMPA-like"/>
    <property type="match status" value="1"/>
</dbReference>
<proteinExistence type="predicted"/>
<dbReference type="PROSITE" id="PS51257">
    <property type="entry name" value="PROKAR_LIPOPROTEIN"/>
    <property type="match status" value="1"/>
</dbReference>
<accession>A0A7U4DQG3</accession>
<dbReference type="KEGG" id="dpr:Despr_3068"/>
<evidence type="ECO:0000313" key="2">
    <source>
        <dbReference type="Proteomes" id="UP000006365"/>
    </source>
</evidence>
<reference evidence="1 2" key="1">
    <citation type="journal article" date="2011" name="Stand. Genomic Sci.">
        <title>Complete genome sequence of Desulfobulbus propionicus type strain (1pr3).</title>
        <authorList>
            <person name="Pagani I."/>
            <person name="Lapidus A."/>
            <person name="Nolan M."/>
            <person name="Lucas S."/>
            <person name="Hammon N."/>
            <person name="Deshpande S."/>
            <person name="Cheng J.F."/>
            <person name="Chertkov O."/>
            <person name="Davenport K."/>
            <person name="Tapia R."/>
            <person name="Han C."/>
            <person name="Goodwin L."/>
            <person name="Pitluck S."/>
            <person name="Liolios K."/>
            <person name="Mavromatis K."/>
            <person name="Ivanova N."/>
            <person name="Mikhailova N."/>
            <person name="Pati A."/>
            <person name="Chen A."/>
            <person name="Palaniappan K."/>
            <person name="Land M."/>
            <person name="Hauser L."/>
            <person name="Chang Y.J."/>
            <person name="Jeffries C.D."/>
            <person name="Detter J.C."/>
            <person name="Brambilla E."/>
            <person name="Kannan K.P."/>
            <person name="Djao O.D."/>
            <person name="Rohde M."/>
            <person name="Pukall R."/>
            <person name="Spring S."/>
            <person name="Goker M."/>
            <person name="Sikorski J."/>
            <person name="Woyke T."/>
            <person name="Bristow J."/>
            <person name="Eisen J.A."/>
            <person name="Markowitz V."/>
            <person name="Hugenholtz P."/>
            <person name="Kyrpides N.C."/>
            <person name="Klenk H.P."/>
        </authorList>
    </citation>
    <scope>NUCLEOTIDE SEQUENCE [LARGE SCALE GENOMIC DNA]</scope>
    <source>
        <strain evidence="2">ATCC 33891 / DSM 2032 / 1pr3</strain>
    </source>
</reference>
<gene>
    <name evidence="1" type="ordered locus">Despr_3068</name>
</gene>
<sequence length="177" mass="18989">MHITKKTIVGLLFGAGCLIAFTGTPAPALDLYGFGSYWDKGDAEGTWCAGIGLGMPLLTDHLRFDGRIYLAEDSDLGHDDELTMVPVDLGLQLHLLPDASINPYALGGLSFIYADADHHDVDSSLGGYLGGGIEWVPFPIVKLFGEVIYRSQELDGGLGEHIDVSGYTVNMGVKINF</sequence>
<name>A0A7U4DQG3_DESPD</name>
<organism evidence="1 2">
    <name type="scientific">Desulfobulbus propionicus (strain ATCC 33891 / DSM 2032 / VKM B-1956 / 1pr3)</name>
    <dbReference type="NCBI Taxonomy" id="577650"/>
    <lineage>
        <taxon>Bacteria</taxon>
        <taxon>Pseudomonadati</taxon>
        <taxon>Thermodesulfobacteriota</taxon>
        <taxon>Desulfobulbia</taxon>
        <taxon>Desulfobulbales</taxon>
        <taxon>Desulfobulbaceae</taxon>
        <taxon>Desulfobulbus</taxon>
    </lineage>
</organism>